<dbReference type="Pfam" id="PF17849">
    <property type="entry name" value="OB_Dis3"/>
    <property type="match status" value="1"/>
</dbReference>
<dbReference type="InterPro" id="IPR022966">
    <property type="entry name" value="RNase_II/R_CS"/>
</dbReference>
<dbReference type="PANTHER" id="PTHR23355:SF9">
    <property type="entry name" value="DIS3-LIKE EXONUCLEASE 2"/>
    <property type="match status" value="1"/>
</dbReference>
<dbReference type="SUPFAM" id="SSF55729">
    <property type="entry name" value="Acyl-CoA N-acyltransferases (Nat)"/>
    <property type="match status" value="1"/>
</dbReference>
<dbReference type="PROSITE" id="PS51186">
    <property type="entry name" value="GNAT"/>
    <property type="match status" value="1"/>
</dbReference>
<dbReference type="InterPro" id="IPR001900">
    <property type="entry name" value="RNase_II/R"/>
</dbReference>
<dbReference type="GeneID" id="25569708"/>
<dbReference type="SMART" id="SM00955">
    <property type="entry name" value="RNB"/>
    <property type="match status" value="1"/>
</dbReference>
<dbReference type="OrthoDB" id="372421at2759"/>
<evidence type="ECO:0000256" key="1">
    <source>
        <dbReference type="ARBA" id="ARBA00005785"/>
    </source>
</evidence>
<dbReference type="PROSITE" id="PS01175">
    <property type="entry name" value="RIBONUCLEASE_II"/>
    <property type="match status" value="1"/>
</dbReference>
<dbReference type="InterPro" id="IPR050180">
    <property type="entry name" value="RNR_Ribonuclease"/>
</dbReference>
<evidence type="ECO:0000256" key="3">
    <source>
        <dbReference type="ARBA" id="ARBA00022801"/>
    </source>
</evidence>
<feature type="compositionally biased region" description="Pro residues" evidence="7">
    <location>
        <begin position="1065"/>
        <end position="1075"/>
    </location>
</feature>
<dbReference type="Pfam" id="PF13508">
    <property type="entry name" value="Acetyltransf_7"/>
    <property type="match status" value="1"/>
</dbReference>
<proteinExistence type="inferred from homology"/>
<feature type="region of interest" description="Disordered" evidence="7">
    <location>
        <begin position="517"/>
        <end position="537"/>
    </location>
</feature>
<dbReference type="InterPro" id="IPR012340">
    <property type="entry name" value="NA-bd_OB-fold"/>
</dbReference>
<dbReference type="InterPro" id="IPR016181">
    <property type="entry name" value="Acyl_CoA_acyltransferase"/>
</dbReference>
<feature type="region of interest" description="Disordered" evidence="7">
    <location>
        <begin position="1038"/>
        <end position="1075"/>
    </location>
</feature>
<dbReference type="eggNOG" id="KOG2102">
    <property type="taxonomic scope" value="Eukaryota"/>
</dbReference>
<feature type="compositionally biased region" description="Basic and acidic residues" evidence="7">
    <location>
        <begin position="182"/>
        <end position="191"/>
    </location>
</feature>
<evidence type="ECO:0000259" key="8">
    <source>
        <dbReference type="PROSITE" id="PS51186"/>
    </source>
</evidence>
<dbReference type="Pfam" id="PF00773">
    <property type="entry name" value="RNB"/>
    <property type="match status" value="1"/>
</dbReference>
<dbReference type="eggNOG" id="KOG3397">
    <property type="taxonomic scope" value="Eukaryota"/>
</dbReference>
<dbReference type="Pfam" id="PF17216">
    <property type="entry name" value="Rrp44_CSD1"/>
    <property type="match status" value="1"/>
</dbReference>
<accession>A0A0L0D9D0</accession>
<dbReference type="InterPro" id="IPR041505">
    <property type="entry name" value="Dis3_CSD2"/>
</dbReference>
<protein>
    <recommendedName>
        <fullName evidence="8">N-acetyltransferase domain-containing protein</fullName>
    </recommendedName>
</protein>
<evidence type="ECO:0000313" key="9">
    <source>
        <dbReference type="EMBL" id="KNC47908.1"/>
    </source>
</evidence>
<name>A0A0L0D9D0_THETB</name>
<dbReference type="Gene3D" id="3.40.630.30">
    <property type="match status" value="1"/>
</dbReference>
<dbReference type="PANTHER" id="PTHR23355">
    <property type="entry name" value="RIBONUCLEASE"/>
    <property type="match status" value="1"/>
</dbReference>
<feature type="compositionally biased region" description="Low complexity" evidence="7">
    <location>
        <begin position="517"/>
        <end position="531"/>
    </location>
</feature>
<feature type="domain" description="N-acetyltransferase" evidence="8">
    <location>
        <begin position="12"/>
        <end position="175"/>
    </location>
</feature>
<dbReference type="STRING" id="461836.A0A0L0D9D0"/>
<dbReference type="GO" id="GO:0000932">
    <property type="term" value="C:P-body"/>
    <property type="evidence" value="ECO:0007669"/>
    <property type="project" value="TreeGrafter"/>
</dbReference>
<dbReference type="AlphaFoldDB" id="A0A0L0D9D0"/>
<dbReference type="SUPFAM" id="SSF50249">
    <property type="entry name" value="Nucleic acid-binding proteins"/>
    <property type="match status" value="2"/>
</dbReference>
<evidence type="ECO:0000256" key="5">
    <source>
        <dbReference type="ARBA" id="ARBA00022884"/>
    </source>
</evidence>
<keyword evidence="5" id="KW-0694">RNA-binding</keyword>
<dbReference type="GO" id="GO:0016747">
    <property type="term" value="F:acyltransferase activity, transferring groups other than amino-acyl groups"/>
    <property type="evidence" value="ECO:0007669"/>
    <property type="project" value="InterPro"/>
</dbReference>
<keyword evidence="10" id="KW-1185">Reference proteome</keyword>
<evidence type="ECO:0000256" key="7">
    <source>
        <dbReference type="SAM" id="MobiDB-lite"/>
    </source>
</evidence>
<feature type="compositionally biased region" description="Basic residues" evidence="7">
    <location>
        <begin position="274"/>
        <end position="283"/>
    </location>
</feature>
<dbReference type="GO" id="GO:0003723">
    <property type="term" value="F:RNA binding"/>
    <property type="evidence" value="ECO:0007669"/>
    <property type="project" value="UniProtKB-KW"/>
</dbReference>
<dbReference type="Proteomes" id="UP000054408">
    <property type="component" value="Unassembled WGS sequence"/>
</dbReference>
<dbReference type="Gene3D" id="2.40.50.690">
    <property type="match status" value="1"/>
</dbReference>
<keyword evidence="2" id="KW-0540">Nuclease</keyword>
<evidence type="ECO:0000256" key="2">
    <source>
        <dbReference type="ARBA" id="ARBA00022722"/>
    </source>
</evidence>
<feature type="compositionally biased region" description="Low complexity" evidence="7">
    <location>
        <begin position="1050"/>
        <end position="1064"/>
    </location>
</feature>
<dbReference type="OMA" id="DDVWGSK"/>
<evidence type="ECO:0000313" key="10">
    <source>
        <dbReference type="Proteomes" id="UP000054408"/>
    </source>
</evidence>
<dbReference type="GO" id="GO:0006402">
    <property type="term" value="P:mRNA catabolic process"/>
    <property type="evidence" value="ECO:0007669"/>
    <property type="project" value="TreeGrafter"/>
</dbReference>
<gene>
    <name evidence="9" type="ORF">AMSG_11793</name>
</gene>
<dbReference type="EMBL" id="GL349449">
    <property type="protein sequence ID" value="KNC47908.1"/>
    <property type="molecule type" value="Genomic_DNA"/>
</dbReference>
<dbReference type="GO" id="GO:0000175">
    <property type="term" value="F:3'-5'-RNA exonuclease activity"/>
    <property type="evidence" value="ECO:0007669"/>
    <property type="project" value="TreeGrafter"/>
</dbReference>
<dbReference type="RefSeq" id="XP_013759111.1">
    <property type="nucleotide sequence ID" value="XM_013903657.1"/>
</dbReference>
<evidence type="ECO:0000256" key="4">
    <source>
        <dbReference type="ARBA" id="ARBA00022839"/>
    </source>
</evidence>
<comment type="similarity">
    <text evidence="1 6">Belongs to the RNR ribonuclease family.</text>
</comment>
<reference evidence="9 10" key="1">
    <citation type="submission" date="2010-05" db="EMBL/GenBank/DDBJ databases">
        <title>The Genome Sequence of Thecamonas trahens ATCC 50062.</title>
        <authorList>
            <consortium name="The Broad Institute Genome Sequencing Platform"/>
            <person name="Russ C."/>
            <person name="Cuomo C."/>
            <person name="Shea T."/>
            <person name="Young S.K."/>
            <person name="Zeng Q."/>
            <person name="Koehrsen M."/>
            <person name="Haas B."/>
            <person name="Borodovsky M."/>
            <person name="Guigo R."/>
            <person name="Alvarado L."/>
            <person name="Berlin A."/>
            <person name="Bochicchio J."/>
            <person name="Borenstein D."/>
            <person name="Chapman S."/>
            <person name="Chen Z."/>
            <person name="Freedman E."/>
            <person name="Gellesch M."/>
            <person name="Goldberg J."/>
            <person name="Griggs A."/>
            <person name="Gujja S."/>
            <person name="Heilman E."/>
            <person name="Heiman D."/>
            <person name="Hepburn T."/>
            <person name="Howarth C."/>
            <person name="Jen D."/>
            <person name="Larson L."/>
            <person name="Mehta T."/>
            <person name="Park D."/>
            <person name="Pearson M."/>
            <person name="Roberts A."/>
            <person name="Saif S."/>
            <person name="Shenoy N."/>
            <person name="Sisk P."/>
            <person name="Stolte C."/>
            <person name="Sykes S."/>
            <person name="Thomson T."/>
            <person name="Walk T."/>
            <person name="White J."/>
            <person name="Yandava C."/>
            <person name="Burger G."/>
            <person name="Gray M.W."/>
            <person name="Holland P.W.H."/>
            <person name="King N."/>
            <person name="Lang F.B.F."/>
            <person name="Roger A.J."/>
            <person name="Ruiz-Trillo I."/>
            <person name="Lander E."/>
            <person name="Nusbaum C."/>
        </authorList>
    </citation>
    <scope>NUCLEOTIDE SEQUENCE [LARGE SCALE GENOMIC DNA]</scope>
    <source>
        <strain evidence="9 10">ATCC 50062</strain>
    </source>
</reference>
<dbReference type="InterPro" id="IPR000182">
    <property type="entry name" value="GNAT_dom"/>
</dbReference>
<dbReference type="InterPro" id="IPR033771">
    <property type="entry name" value="Rrp44_CSD1"/>
</dbReference>
<keyword evidence="4" id="KW-0269">Exonuclease</keyword>
<organism evidence="9 10">
    <name type="scientific">Thecamonas trahens ATCC 50062</name>
    <dbReference type="NCBI Taxonomy" id="461836"/>
    <lineage>
        <taxon>Eukaryota</taxon>
        <taxon>Apusozoa</taxon>
        <taxon>Apusomonadida</taxon>
        <taxon>Apusomonadidae</taxon>
        <taxon>Thecamonas</taxon>
    </lineage>
</organism>
<sequence length="1075" mass="116792">MDEGLGAAGLRLEVLEGSLACDDVLEAVALLLNSFWRRSLTARLASLRKSGRDLAPTSFVLVDDRSEMIVGHARVWWAARKPAGASGLAGLASLVADGSEVYVESVIIAPSLRGLGVGKALMAGVEQAVAEMFPSVTTWWLNTKDQALFYASIGFVETFDSVEHGSSVVVAADGETAAIHEAEAEAEHEPSRSSGKKNWRQKAAELCGDDDAPVFAATEPGRGRKGKGKGNGKGDASLGKSKGEGSAVAESVQAKARAEAERNKGRRANNNGSGRKRRKKVYKTHLSPAEVDAGLADGSLTIGEFRVNAHNPTEGYATSKDYDQDVFVDGMTPRNRAFHGDTVALRVKPESQWKSFAAAEPGSRNDGREPQPTGSVVAILDDSRRPATLIGMFKPSRRDGRVTPDDRAVLFQPLDKKQPRLLVPIASKQARKVLPNDFLENFDEYTGTMFQVNFDSWSEDSRYGYGRVVAKLGKLGSVANEERAILLANSVKDEPFTGRVLRELDAFAAEVEAAAASDAPDGSSASSPAAGLGAGSTRWPIPAEELAKRRDFRGHRVVSIDPLTARDLDDALSVEVIDDEHVEIGVHIADVTYFVREGTPLDDEAAERSTSVYLVSRVIPMLPRMLCEQLCSLQPGVERLTFSAVFKMNLKTGAVVDRWFGRSVIKSCAQMAYEHAQMLIDGDELPVPEDGGPVLFNGVSAADVAADVLVLRDLSRKLRARRFASGALSLHNPKLAFKLNEDMTEPIGWHIYEIRESNKLIEEFMLLANREVAKFIHSAFPETALLRLHPPPQERKMTEVIDTLAAAGYTIDASSSGSLHASLQRIGEGTTQRDRDVYAVVMDLLASPMQSAQYFCTADHDENEFRHYALAFDHYTHFTSPIRRYPDCVVHRLLAAALGENQPGLAPARDAKAVTAIADHANEKKYNAKQASTASGLSYLCVFLANQPIRNMRTLVSGVGSSSFTLLAPGLSHDDRVYIADLAIHPDATTYDEDEKVLTLHWRDGGVSRIAMFEPVMVDVVVNTRRMPHVPALSRARRSTLAPLPPRSLPPSLTISTPPSRTTTLPPPTPALTRL</sequence>
<evidence type="ECO:0000256" key="6">
    <source>
        <dbReference type="RuleBase" id="RU003901"/>
    </source>
</evidence>
<dbReference type="Gene3D" id="2.40.50.700">
    <property type="match status" value="1"/>
</dbReference>
<feature type="region of interest" description="Disordered" evidence="7">
    <location>
        <begin position="182"/>
        <end position="284"/>
    </location>
</feature>
<dbReference type="CDD" id="cd04301">
    <property type="entry name" value="NAT_SF"/>
    <property type="match status" value="1"/>
</dbReference>
<keyword evidence="3" id="KW-0378">Hydrolase</keyword>